<dbReference type="OrthoDB" id="6058188at2"/>
<organism evidence="3 4">
    <name type="scientific">Luteimonas viscosa</name>
    <dbReference type="NCBI Taxonomy" id="1132694"/>
    <lineage>
        <taxon>Bacteria</taxon>
        <taxon>Pseudomonadati</taxon>
        <taxon>Pseudomonadota</taxon>
        <taxon>Gammaproteobacteria</taxon>
        <taxon>Lysobacterales</taxon>
        <taxon>Lysobacteraceae</taxon>
        <taxon>Luteimonas</taxon>
    </lineage>
</organism>
<feature type="region of interest" description="Disordered" evidence="1">
    <location>
        <begin position="144"/>
        <end position="166"/>
    </location>
</feature>
<feature type="transmembrane region" description="Helical" evidence="2">
    <location>
        <begin position="67"/>
        <end position="91"/>
    </location>
</feature>
<feature type="transmembrane region" description="Helical" evidence="2">
    <location>
        <begin position="97"/>
        <end position="119"/>
    </location>
</feature>
<keyword evidence="4" id="KW-1185">Reference proteome</keyword>
<dbReference type="AlphaFoldDB" id="A0A5D4XQQ1"/>
<gene>
    <name evidence="3" type="ORF">FZO89_12585</name>
</gene>
<evidence type="ECO:0000256" key="2">
    <source>
        <dbReference type="SAM" id="Phobius"/>
    </source>
</evidence>
<accession>A0A5D4XQQ1</accession>
<reference evidence="3 4" key="1">
    <citation type="submission" date="2019-08" db="EMBL/GenBank/DDBJ databases">
        <title>Luteimonas viscosus sp. nov., isolated from soil of a sunflower field.</title>
        <authorList>
            <person name="Jianli Z."/>
            <person name="Ying Z."/>
        </authorList>
    </citation>
    <scope>NUCLEOTIDE SEQUENCE [LARGE SCALE GENOMIC DNA]</scope>
    <source>
        <strain evidence="3 4">XBU10</strain>
    </source>
</reference>
<sequence>MTGDPASSDDAREGKHHTQAPGIDESLRALNSARREAFDATRGTGRALRRLIAADFALARSAFGRGLAWAGAATVFGASAWLLLTGTLIALMQRNGMSWLLSLAVAALVSVVAAVFSAWRVSRYFDYTGMHATRRQLTRLGLFDEDGSADDDDDDPPPGADAMASAEAAAARAAKSAAEAAAAHGARPAGVPPGAT</sequence>
<name>A0A5D4XQQ1_9GAMM</name>
<protein>
    <submittedName>
        <fullName evidence="3">Phage holin family protein</fullName>
    </submittedName>
</protein>
<keyword evidence="2" id="KW-1133">Transmembrane helix</keyword>
<feature type="region of interest" description="Disordered" evidence="1">
    <location>
        <begin position="1"/>
        <end position="21"/>
    </location>
</feature>
<evidence type="ECO:0000313" key="4">
    <source>
        <dbReference type="Proteomes" id="UP000324973"/>
    </source>
</evidence>
<proteinExistence type="predicted"/>
<feature type="compositionally biased region" description="Acidic residues" evidence="1">
    <location>
        <begin position="144"/>
        <end position="156"/>
    </location>
</feature>
<keyword evidence="2" id="KW-0472">Membrane</keyword>
<evidence type="ECO:0000256" key="1">
    <source>
        <dbReference type="SAM" id="MobiDB-lite"/>
    </source>
</evidence>
<evidence type="ECO:0000313" key="3">
    <source>
        <dbReference type="EMBL" id="TYT27028.1"/>
    </source>
</evidence>
<dbReference type="Proteomes" id="UP000324973">
    <property type="component" value="Unassembled WGS sequence"/>
</dbReference>
<dbReference type="EMBL" id="VTFT01000001">
    <property type="protein sequence ID" value="TYT27028.1"/>
    <property type="molecule type" value="Genomic_DNA"/>
</dbReference>
<comment type="caution">
    <text evidence="3">The sequence shown here is derived from an EMBL/GenBank/DDBJ whole genome shotgun (WGS) entry which is preliminary data.</text>
</comment>
<keyword evidence="2" id="KW-0812">Transmembrane</keyword>